<proteinExistence type="predicted"/>
<evidence type="ECO:0000313" key="1">
    <source>
        <dbReference type="EMBL" id="QKW50448.1"/>
    </source>
</evidence>
<evidence type="ECO:0000313" key="2">
    <source>
        <dbReference type="Proteomes" id="UP000509303"/>
    </source>
</evidence>
<keyword evidence="2" id="KW-1185">Reference proteome</keyword>
<protein>
    <submittedName>
        <fullName evidence="1">Uncharacterized protein</fullName>
    </submittedName>
</protein>
<accession>A0A7H8N9L8</accession>
<reference evidence="1 2" key="1">
    <citation type="submission" date="2020-06" db="EMBL/GenBank/DDBJ databases">
        <title>Genome mining for natural products.</title>
        <authorList>
            <person name="Zhang B."/>
            <person name="Shi J."/>
            <person name="Ge H."/>
        </authorList>
    </citation>
    <scope>NUCLEOTIDE SEQUENCE [LARGE SCALE GENOMIC DNA]</scope>
    <source>
        <strain evidence="1 2">NA00687</strain>
    </source>
</reference>
<dbReference type="EMBL" id="CP054929">
    <property type="protein sequence ID" value="QKW50448.1"/>
    <property type="molecule type" value="Genomic_DNA"/>
</dbReference>
<name>A0A7H8N9L8_9ACTN</name>
<dbReference type="RefSeq" id="WP_176162184.1">
    <property type="nucleotide sequence ID" value="NZ_CP054929.1"/>
</dbReference>
<sequence>MTRPRQTWVHLLVWRPADPSNPLDVSRSWPHVLQVVQDERPAPPGVILRPGEPIPYAAGRVATALGLRAPEPLRLLAVDQQPAEPGHEEQVGLVFDGGWLAADGPPPCDDCGRSHTVWTPMRDVGRVALAHAFRALLTGRHTSAVLWRGGLPDER</sequence>
<gene>
    <name evidence="1" type="ORF">HUT08_13935</name>
</gene>
<dbReference type="Proteomes" id="UP000509303">
    <property type="component" value="Chromosome"/>
</dbReference>
<organism evidence="1 2">
    <name type="scientific">Streptomyces buecherae</name>
    <dbReference type="NCBI Taxonomy" id="2763006"/>
    <lineage>
        <taxon>Bacteria</taxon>
        <taxon>Bacillati</taxon>
        <taxon>Actinomycetota</taxon>
        <taxon>Actinomycetes</taxon>
        <taxon>Kitasatosporales</taxon>
        <taxon>Streptomycetaceae</taxon>
        <taxon>Streptomyces</taxon>
    </lineage>
</organism>
<dbReference type="AlphaFoldDB" id="A0A7H8N9L8"/>